<dbReference type="PROSITE" id="PS50113">
    <property type="entry name" value="PAC"/>
    <property type="match status" value="1"/>
</dbReference>
<dbReference type="SUPFAM" id="SSF47384">
    <property type="entry name" value="Homodimeric domain of signal transducing histidine kinase"/>
    <property type="match status" value="1"/>
</dbReference>
<evidence type="ECO:0000256" key="9">
    <source>
        <dbReference type="ARBA" id="ARBA00022777"/>
    </source>
</evidence>
<dbReference type="Pfam" id="PF00072">
    <property type="entry name" value="Response_reg"/>
    <property type="match status" value="2"/>
</dbReference>
<dbReference type="SMART" id="SM00065">
    <property type="entry name" value="GAF"/>
    <property type="match status" value="1"/>
</dbReference>
<dbReference type="Gene3D" id="6.10.340.10">
    <property type="match status" value="1"/>
</dbReference>
<evidence type="ECO:0000256" key="3">
    <source>
        <dbReference type="ARBA" id="ARBA00012438"/>
    </source>
</evidence>
<dbReference type="Gene3D" id="1.20.120.160">
    <property type="entry name" value="HPT domain"/>
    <property type="match status" value="1"/>
</dbReference>
<dbReference type="NCBIfam" id="TIGR00229">
    <property type="entry name" value="sensory_box"/>
    <property type="match status" value="2"/>
</dbReference>
<evidence type="ECO:0000256" key="12">
    <source>
        <dbReference type="ARBA" id="ARBA00023012"/>
    </source>
</evidence>
<dbReference type="CDD" id="cd17546">
    <property type="entry name" value="REC_hyHK_CKI1_RcsC-like"/>
    <property type="match status" value="2"/>
</dbReference>
<dbReference type="Pfam" id="PF01627">
    <property type="entry name" value="Hpt"/>
    <property type="match status" value="1"/>
</dbReference>
<dbReference type="InterPro" id="IPR036641">
    <property type="entry name" value="HPT_dom_sf"/>
</dbReference>
<evidence type="ECO:0000256" key="4">
    <source>
        <dbReference type="ARBA" id="ARBA00022475"/>
    </source>
</evidence>
<dbReference type="InterPro" id="IPR036890">
    <property type="entry name" value="HATPase_C_sf"/>
</dbReference>
<dbReference type="Pfam" id="PF08448">
    <property type="entry name" value="PAS_4"/>
    <property type="match status" value="1"/>
</dbReference>
<dbReference type="SUPFAM" id="SSF55785">
    <property type="entry name" value="PYP-like sensor domain (PAS domain)"/>
    <property type="match status" value="2"/>
</dbReference>
<dbReference type="InterPro" id="IPR004358">
    <property type="entry name" value="Sig_transdc_His_kin-like_C"/>
</dbReference>
<dbReference type="OrthoDB" id="9810730at2"/>
<keyword evidence="11 17" id="KW-1133">Transmembrane helix</keyword>
<keyword evidence="13 17" id="KW-0472">Membrane</keyword>
<dbReference type="PANTHER" id="PTHR45339:SF1">
    <property type="entry name" value="HYBRID SIGNAL TRANSDUCTION HISTIDINE KINASE J"/>
    <property type="match status" value="1"/>
</dbReference>
<keyword evidence="9" id="KW-0418">Kinase</keyword>
<dbReference type="Gene3D" id="3.30.565.10">
    <property type="entry name" value="Histidine kinase-like ATPase, C-terminal domain"/>
    <property type="match status" value="1"/>
</dbReference>
<dbReference type="InterPro" id="IPR013656">
    <property type="entry name" value="PAS_4"/>
</dbReference>
<dbReference type="EC" id="2.7.13.3" evidence="3"/>
<evidence type="ECO:0000256" key="2">
    <source>
        <dbReference type="ARBA" id="ARBA00004651"/>
    </source>
</evidence>
<evidence type="ECO:0000256" key="16">
    <source>
        <dbReference type="PROSITE-ProRule" id="PRU00169"/>
    </source>
</evidence>
<protein>
    <recommendedName>
        <fullName evidence="15">Sensory/regulatory protein RpfC</fullName>
        <ecNumber evidence="3">2.7.13.3</ecNumber>
    </recommendedName>
</protein>
<feature type="transmembrane region" description="Helical" evidence="17">
    <location>
        <begin position="185"/>
        <end position="205"/>
    </location>
</feature>
<proteinExistence type="predicted"/>
<dbReference type="SUPFAM" id="SSF47226">
    <property type="entry name" value="Histidine-containing phosphotransfer domain, HPT domain"/>
    <property type="match status" value="1"/>
</dbReference>
<dbReference type="PROSITE" id="PS50885">
    <property type="entry name" value="HAMP"/>
    <property type="match status" value="1"/>
</dbReference>
<dbReference type="CDD" id="cd00088">
    <property type="entry name" value="HPT"/>
    <property type="match status" value="1"/>
</dbReference>
<keyword evidence="6" id="KW-0808">Transferase</keyword>
<dbReference type="InterPro" id="IPR035965">
    <property type="entry name" value="PAS-like_dom_sf"/>
</dbReference>
<reference evidence="23 24" key="1">
    <citation type="submission" date="2019-01" db="EMBL/GenBank/DDBJ databases">
        <authorList>
            <person name="Chen W.-M."/>
        </authorList>
    </citation>
    <scope>NUCLEOTIDE SEQUENCE [LARGE SCALE GENOMIC DNA]</scope>
    <source>
        <strain evidence="23 24">KYPC3</strain>
    </source>
</reference>
<dbReference type="InterPro" id="IPR011006">
    <property type="entry name" value="CheY-like_superfamily"/>
</dbReference>
<dbReference type="CDD" id="cd00082">
    <property type="entry name" value="HisKA"/>
    <property type="match status" value="1"/>
</dbReference>
<accession>A0A437R1D6</accession>
<name>A0A437R1D6_9GAMM</name>
<dbReference type="InterPro" id="IPR036097">
    <property type="entry name" value="HisK_dim/P_sf"/>
</dbReference>
<comment type="subunit">
    <text evidence="14">At low DSF concentrations, interacts with RpfF.</text>
</comment>
<keyword evidence="24" id="KW-1185">Reference proteome</keyword>
<dbReference type="InterPro" id="IPR000014">
    <property type="entry name" value="PAS"/>
</dbReference>
<dbReference type="SUPFAM" id="SSF55874">
    <property type="entry name" value="ATPase domain of HSP90 chaperone/DNA topoisomerase II/histidine kinase"/>
    <property type="match status" value="1"/>
</dbReference>
<evidence type="ECO:0000256" key="10">
    <source>
        <dbReference type="ARBA" id="ARBA00022840"/>
    </source>
</evidence>
<dbReference type="CDD" id="cd06225">
    <property type="entry name" value="HAMP"/>
    <property type="match status" value="1"/>
</dbReference>
<dbReference type="PRINTS" id="PR00344">
    <property type="entry name" value="BCTRLSENSOR"/>
</dbReference>
<organism evidence="23 24">
    <name type="scientific">Rheinheimera riviphila</name>
    <dbReference type="NCBI Taxonomy" id="1834037"/>
    <lineage>
        <taxon>Bacteria</taxon>
        <taxon>Pseudomonadati</taxon>
        <taxon>Pseudomonadota</taxon>
        <taxon>Gammaproteobacteria</taxon>
        <taxon>Chromatiales</taxon>
        <taxon>Chromatiaceae</taxon>
        <taxon>Rheinheimera</taxon>
    </lineage>
</organism>
<dbReference type="Gene3D" id="3.30.450.20">
    <property type="entry name" value="PAS domain"/>
    <property type="match status" value="2"/>
</dbReference>
<dbReference type="InterPro" id="IPR003661">
    <property type="entry name" value="HisK_dim/P_dom"/>
</dbReference>
<dbReference type="Pfam" id="PF13185">
    <property type="entry name" value="GAF_2"/>
    <property type="match status" value="1"/>
</dbReference>
<dbReference type="InterPro" id="IPR005467">
    <property type="entry name" value="His_kinase_dom"/>
</dbReference>
<dbReference type="FunFam" id="3.30.565.10:FF:000010">
    <property type="entry name" value="Sensor histidine kinase RcsC"/>
    <property type="match status" value="1"/>
</dbReference>
<dbReference type="FunFam" id="1.10.287.130:FF:000002">
    <property type="entry name" value="Two-component osmosensing histidine kinase"/>
    <property type="match status" value="1"/>
</dbReference>
<keyword evidence="10" id="KW-0067">ATP-binding</keyword>
<dbReference type="GO" id="GO:0005524">
    <property type="term" value="F:ATP binding"/>
    <property type="evidence" value="ECO:0007669"/>
    <property type="project" value="UniProtKB-KW"/>
</dbReference>
<dbReference type="PROSITE" id="PS50110">
    <property type="entry name" value="RESPONSE_REGULATORY"/>
    <property type="match status" value="2"/>
</dbReference>
<evidence type="ECO:0000256" key="1">
    <source>
        <dbReference type="ARBA" id="ARBA00000085"/>
    </source>
</evidence>
<evidence type="ECO:0000259" key="19">
    <source>
        <dbReference type="PROSITE" id="PS50110"/>
    </source>
</evidence>
<evidence type="ECO:0000256" key="7">
    <source>
        <dbReference type="ARBA" id="ARBA00022692"/>
    </source>
</evidence>
<dbReference type="Pfam" id="PF00672">
    <property type="entry name" value="HAMP"/>
    <property type="match status" value="1"/>
</dbReference>
<evidence type="ECO:0000256" key="11">
    <source>
        <dbReference type="ARBA" id="ARBA00022989"/>
    </source>
</evidence>
<keyword evidence="4" id="KW-1003">Cell membrane</keyword>
<dbReference type="Pfam" id="PF02518">
    <property type="entry name" value="HATPase_c"/>
    <property type="match status" value="1"/>
</dbReference>
<dbReference type="SMART" id="SM00448">
    <property type="entry name" value="REC"/>
    <property type="match status" value="2"/>
</dbReference>
<dbReference type="SUPFAM" id="SSF52172">
    <property type="entry name" value="CheY-like"/>
    <property type="match status" value="2"/>
</dbReference>
<gene>
    <name evidence="23" type="ORF">EOE67_06025</name>
</gene>
<feature type="modified residue" description="4-aspartylphosphate" evidence="16">
    <location>
        <position position="1171"/>
    </location>
</feature>
<evidence type="ECO:0000256" key="8">
    <source>
        <dbReference type="ARBA" id="ARBA00022741"/>
    </source>
</evidence>
<keyword evidence="5 16" id="KW-0597">Phosphoprotein</keyword>
<dbReference type="Pfam" id="PF00512">
    <property type="entry name" value="HisKA"/>
    <property type="match status" value="1"/>
</dbReference>
<feature type="domain" description="HAMP" evidence="22">
    <location>
        <begin position="207"/>
        <end position="260"/>
    </location>
</feature>
<dbReference type="Proteomes" id="UP000283077">
    <property type="component" value="Unassembled WGS sequence"/>
</dbReference>
<dbReference type="InterPro" id="IPR000700">
    <property type="entry name" value="PAS-assoc_C"/>
</dbReference>
<dbReference type="InterPro" id="IPR003660">
    <property type="entry name" value="HAMP_dom"/>
</dbReference>
<dbReference type="InterPro" id="IPR029016">
    <property type="entry name" value="GAF-like_dom_sf"/>
</dbReference>
<dbReference type="EMBL" id="SACS01000004">
    <property type="protein sequence ID" value="RVU40599.1"/>
    <property type="molecule type" value="Genomic_DNA"/>
</dbReference>
<dbReference type="PROSITE" id="PS50109">
    <property type="entry name" value="HIS_KIN"/>
    <property type="match status" value="1"/>
</dbReference>
<evidence type="ECO:0000313" key="24">
    <source>
        <dbReference type="Proteomes" id="UP000283077"/>
    </source>
</evidence>
<dbReference type="Gene3D" id="1.10.287.130">
    <property type="match status" value="1"/>
</dbReference>
<dbReference type="SMART" id="SM00388">
    <property type="entry name" value="HisKA"/>
    <property type="match status" value="1"/>
</dbReference>
<dbReference type="InterPro" id="IPR008207">
    <property type="entry name" value="Sig_transdc_His_kin_Hpt_dom"/>
</dbReference>
<evidence type="ECO:0000259" key="22">
    <source>
        <dbReference type="PROSITE" id="PS50885"/>
    </source>
</evidence>
<keyword evidence="12" id="KW-0902">Two-component regulatory system</keyword>
<feature type="domain" description="Response regulatory" evidence="19">
    <location>
        <begin position="968"/>
        <end position="1089"/>
    </location>
</feature>
<dbReference type="RefSeq" id="WP_127698136.1">
    <property type="nucleotide sequence ID" value="NZ_SACS01000004.1"/>
</dbReference>
<evidence type="ECO:0000256" key="17">
    <source>
        <dbReference type="SAM" id="Phobius"/>
    </source>
</evidence>
<evidence type="ECO:0000256" key="14">
    <source>
        <dbReference type="ARBA" id="ARBA00064003"/>
    </source>
</evidence>
<feature type="transmembrane region" description="Helical" evidence="17">
    <location>
        <begin position="6"/>
        <end position="31"/>
    </location>
</feature>
<sequence length="1496" mass="163875">MRIKTTSNLIAAVMVVLIAMTMLSVMIATYYSTQRRLVQDHLLQSQQMLTLFRKGADNMTFAVRAYAATADSKFLSEYNTELNITQSRQRALAGLAGLPLQNNERALIEQAQTLSDNAVLLEQQAFDTATQQNTQAAVNLVYGTQYSGVKRAINSRLNTVTADIEKRLAQESAGYTRAAQWADTLLLLLLTLDAALILLIFIGFVRLRLVRPIARLTQQTQQLAAGEPVSSFGYQEDASELGELARALDSYRLASQEIDLQRISKGLITQLSDSLQSCQTYAQFGQTCLQLLATELGFQHGLFYWFDAQLAQLELMATYACHQPDSIPKTLALGEGLAGQVVLQQKALILTDLPADYFKIGSGLGGAAPGCIRLLPLQSHGTLLGVLELASLRGDDPSQQRLLEAVLPAIMTAMTLLQRQLDSKELLASTKRQAQKMQDQALMLAEQTATLEAQQLALRSTEAWYKAIIQSAPEGMLVVAEDHQIILCNPQLTAMFGYQEAALLQQSLQLILPQCKNLLADVLAGQHQNVAAIEQAAVQQNGARIPVEVQLSLLPPVGDRGPCVCISVRDIRERKASQQKLLDQFSFQRALIDTIPYPVFYKGPDARFEGVNLAYERTFSVDRQQLIGKTVLDLDYLPLEMRQTYQQEDEHAIATGGSVQHEISMQFADGRAHETLYFIAGFKKSDGAPGGLVGTFVDISEQKAAERAISKAKELAEQATKMKSDFLANMSHEIRTPMNAIIGMSHLALKTNLSHQQRDYLQKVQSAGKHLLGIINDILDISKIEAGKLELEQVNFNLERMLDNVAALISEKAAAKGLELIIDIASDVPQALIGDPLRLGQILINYANNAVKFTERGEICIQIRLLETLQDQVTLHCSVRDTGIGLTAEQTSRLFQSFQQADNSTTRKYGGTGLGLSISKKLAELMAGDVGVDSEPGRGSCFWFTATLKLDPTPARKLLPRHDLRQQRVLVVDDNQSALVVLRELLESMTFLVTTCSDGATALQLIAEQDLQGQSFQLILLDWQMPGMDGLAVANNIGKLQLNQLPKLVMVTAYGREELLSQAQHAGIEAVLIKPVNASMLFDTAMNVLSADLPQLVEHEQQTQHSDPDQVMIAIQRYAGRRIMLVEDNDLNQQVGMELLQSAGFSVTLAEDGLQALTLAQQEPFDLILMDMQMPVMDGETATRAIHNMAGLAHIPIIAMTANVLAQDKARCLEAGMVDFIAKPIAPEQLFATLLRWLSTASTPAAQDTPAPAPEKPALATKLSQTLDLTVLDQCSMLHWREACRRLQKNHSLYLSLLSRCVEAKGVEAQGVAAQKPLVLQLLQAAANQHWVDAERHAHSLKSVAATVGLTALASEATQLELLCQQLVAGATSTDHNIELAGALQRIQQQWQQVQAEVAPLLPSLNAAVSTAKATASVSAPAADPQQINVANQLCLLLADADGDAIGCFAAQQSYWRQLYPQQFLQLQSLIENFEFEQAFSLIRQLQGEPDLVPAK</sequence>
<dbReference type="GO" id="GO:0005886">
    <property type="term" value="C:plasma membrane"/>
    <property type="evidence" value="ECO:0007669"/>
    <property type="project" value="UniProtKB-SubCell"/>
</dbReference>
<dbReference type="SMART" id="SM00387">
    <property type="entry name" value="HATPase_c"/>
    <property type="match status" value="1"/>
</dbReference>
<keyword evidence="7 17" id="KW-0812">Transmembrane</keyword>
<evidence type="ECO:0000259" key="21">
    <source>
        <dbReference type="PROSITE" id="PS50113"/>
    </source>
</evidence>
<evidence type="ECO:0000256" key="13">
    <source>
        <dbReference type="ARBA" id="ARBA00023136"/>
    </source>
</evidence>
<keyword evidence="8" id="KW-0547">Nucleotide-binding</keyword>
<dbReference type="InterPro" id="IPR001789">
    <property type="entry name" value="Sig_transdc_resp-reg_receiver"/>
</dbReference>
<comment type="subcellular location">
    <subcellularLocation>
        <location evidence="2">Cell membrane</location>
        <topology evidence="2">Multi-pass membrane protein</topology>
    </subcellularLocation>
</comment>
<dbReference type="CDD" id="cd16922">
    <property type="entry name" value="HATPase_EvgS-ArcB-TorS-like"/>
    <property type="match status" value="1"/>
</dbReference>
<evidence type="ECO:0000313" key="23">
    <source>
        <dbReference type="EMBL" id="RVU40599.1"/>
    </source>
</evidence>
<evidence type="ECO:0000256" key="5">
    <source>
        <dbReference type="ARBA" id="ARBA00022553"/>
    </source>
</evidence>
<evidence type="ECO:0000256" key="6">
    <source>
        <dbReference type="ARBA" id="ARBA00022679"/>
    </source>
</evidence>
<dbReference type="GO" id="GO:0000155">
    <property type="term" value="F:phosphorelay sensor kinase activity"/>
    <property type="evidence" value="ECO:0007669"/>
    <property type="project" value="InterPro"/>
</dbReference>
<dbReference type="InterPro" id="IPR003018">
    <property type="entry name" value="GAF"/>
</dbReference>
<dbReference type="InterPro" id="IPR003594">
    <property type="entry name" value="HATPase_dom"/>
</dbReference>
<dbReference type="SUPFAM" id="SSF55781">
    <property type="entry name" value="GAF domain-like"/>
    <property type="match status" value="1"/>
</dbReference>
<feature type="domain" description="PAC" evidence="21">
    <location>
        <begin position="659"/>
        <end position="711"/>
    </location>
</feature>
<dbReference type="PANTHER" id="PTHR45339">
    <property type="entry name" value="HYBRID SIGNAL TRANSDUCTION HISTIDINE KINASE J"/>
    <property type="match status" value="1"/>
</dbReference>
<dbReference type="SMART" id="SM00091">
    <property type="entry name" value="PAS"/>
    <property type="match status" value="2"/>
</dbReference>
<evidence type="ECO:0000259" key="18">
    <source>
        <dbReference type="PROSITE" id="PS50109"/>
    </source>
</evidence>
<dbReference type="Pfam" id="PF13426">
    <property type="entry name" value="PAS_9"/>
    <property type="match status" value="1"/>
</dbReference>
<dbReference type="PROSITE" id="PS50112">
    <property type="entry name" value="PAS"/>
    <property type="match status" value="1"/>
</dbReference>
<feature type="domain" description="PAS" evidence="20">
    <location>
        <begin position="461"/>
        <end position="523"/>
    </location>
</feature>
<dbReference type="CDD" id="cd00130">
    <property type="entry name" value="PAS"/>
    <property type="match status" value="2"/>
</dbReference>
<dbReference type="Gene3D" id="3.30.450.40">
    <property type="match status" value="1"/>
</dbReference>
<evidence type="ECO:0000256" key="15">
    <source>
        <dbReference type="ARBA" id="ARBA00068150"/>
    </source>
</evidence>
<feature type="domain" description="Response regulatory" evidence="19">
    <location>
        <begin position="1122"/>
        <end position="1238"/>
    </location>
</feature>
<comment type="catalytic activity">
    <reaction evidence="1">
        <text>ATP + protein L-histidine = ADP + protein N-phospho-L-histidine.</text>
        <dbReference type="EC" id="2.7.13.3"/>
    </reaction>
</comment>
<feature type="modified residue" description="4-aspartylphosphate" evidence="16">
    <location>
        <position position="1022"/>
    </location>
</feature>
<feature type="domain" description="Histidine kinase" evidence="18">
    <location>
        <begin position="729"/>
        <end position="950"/>
    </location>
</feature>
<evidence type="ECO:0000259" key="20">
    <source>
        <dbReference type="PROSITE" id="PS50112"/>
    </source>
</evidence>
<dbReference type="Gene3D" id="3.40.50.2300">
    <property type="match status" value="2"/>
</dbReference>
<comment type="caution">
    <text evidence="23">The sequence shown here is derived from an EMBL/GenBank/DDBJ whole genome shotgun (WGS) entry which is preliminary data.</text>
</comment>